<feature type="non-terminal residue" evidence="2">
    <location>
        <position position="558"/>
    </location>
</feature>
<evidence type="ECO:0000313" key="2">
    <source>
        <dbReference type="EMBL" id="KKL51925.1"/>
    </source>
</evidence>
<sequence length="558" mass="57603">MGNAETGDPTNGPEFLFVVVDDFTPSFLSTIGPASPPNAPTSDIGVEGSPLAVVSQSVFPNSLRYPPNNPAVDIFDDPLYGTNPTAAHDGQPLAGTVTVRPQNLSPVGGIIVTNGAAVAIGHRVGELDVFVRTNLNGTFTSCSYDLPLSGSDPAVLMQIDLNTNSVPDILEANQPIPVGLIQAGMTDSALKGEGTDDLTGTAADLLMPNTWSTRLEADPVIAGVMATGALLWASYATVATVDVDNDGDIEGNTSDAIVPIHFVTFNAGNSGFLSVSVVGDPSNPDPVSDTCTTMVATTLVYSKAIDLGTGLPDETLAECYVPGTGLGDLEMPLTLKTTREDSGGEVILVDATALGGSSAVCTEKTDASVMLGLIPPTVDTDITTTRTVNVTVANNQDSVTATEEWVDVVLSLTTTDVTKCTFVWSNPAEVSGYSSSGGGETYEITYTQDTTLMGLAPVAADRTYDITCTDSAIHTDLLTADVSIDTFIDDAPADLADNAAQTPADVTSLLDKDFDGTASVSDNCRDDWNDDQADADMDTVPAGDGGLSDGGNACDDDD</sequence>
<feature type="compositionally biased region" description="Acidic residues" evidence="1">
    <location>
        <begin position="528"/>
        <end position="537"/>
    </location>
</feature>
<gene>
    <name evidence="2" type="ORF">LCGC14_2290620</name>
</gene>
<name>A0A0F9F3W5_9ZZZZ</name>
<accession>A0A0F9F3W5</accession>
<feature type="region of interest" description="Disordered" evidence="1">
    <location>
        <begin position="518"/>
        <end position="558"/>
    </location>
</feature>
<protein>
    <submittedName>
        <fullName evidence="2">Uncharacterized protein</fullName>
    </submittedName>
</protein>
<proteinExistence type="predicted"/>
<organism evidence="2">
    <name type="scientific">marine sediment metagenome</name>
    <dbReference type="NCBI Taxonomy" id="412755"/>
    <lineage>
        <taxon>unclassified sequences</taxon>
        <taxon>metagenomes</taxon>
        <taxon>ecological metagenomes</taxon>
    </lineage>
</organism>
<comment type="caution">
    <text evidence="2">The sequence shown here is derived from an EMBL/GenBank/DDBJ whole genome shotgun (WGS) entry which is preliminary data.</text>
</comment>
<evidence type="ECO:0000256" key="1">
    <source>
        <dbReference type="SAM" id="MobiDB-lite"/>
    </source>
</evidence>
<dbReference type="AlphaFoldDB" id="A0A0F9F3W5"/>
<dbReference type="EMBL" id="LAZR01032075">
    <property type="protein sequence ID" value="KKL51925.1"/>
    <property type="molecule type" value="Genomic_DNA"/>
</dbReference>
<reference evidence="2" key="1">
    <citation type="journal article" date="2015" name="Nature">
        <title>Complex archaea that bridge the gap between prokaryotes and eukaryotes.</title>
        <authorList>
            <person name="Spang A."/>
            <person name="Saw J.H."/>
            <person name="Jorgensen S.L."/>
            <person name="Zaremba-Niedzwiedzka K."/>
            <person name="Martijn J."/>
            <person name="Lind A.E."/>
            <person name="van Eijk R."/>
            <person name="Schleper C."/>
            <person name="Guy L."/>
            <person name="Ettema T.J."/>
        </authorList>
    </citation>
    <scope>NUCLEOTIDE SEQUENCE</scope>
</reference>